<reference evidence="2" key="1">
    <citation type="submission" date="2016-10" db="EMBL/GenBank/DDBJ databases">
        <title>Sequence of Gallionella enrichment culture.</title>
        <authorList>
            <person name="Poehlein A."/>
            <person name="Muehling M."/>
            <person name="Daniel R."/>
        </authorList>
    </citation>
    <scope>NUCLEOTIDE SEQUENCE</scope>
</reference>
<dbReference type="InterPro" id="IPR017532">
    <property type="entry name" value="Hydrolase-2_PEP"/>
</dbReference>
<dbReference type="SUPFAM" id="SSF53474">
    <property type="entry name" value="alpha/beta-Hydrolases"/>
    <property type="match status" value="1"/>
</dbReference>
<dbReference type="Gene3D" id="3.40.50.1820">
    <property type="entry name" value="alpha/beta hydrolase"/>
    <property type="match status" value="1"/>
</dbReference>
<dbReference type="Pfam" id="PF02129">
    <property type="entry name" value="Peptidase_S15"/>
    <property type="match status" value="1"/>
</dbReference>
<dbReference type="InterPro" id="IPR029058">
    <property type="entry name" value="AB_hydrolase_fold"/>
</dbReference>
<accession>A0A1J5SFG1</accession>
<dbReference type="EMBL" id="MLJW01000039">
    <property type="protein sequence ID" value="OIR07151.1"/>
    <property type="molecule type" value="Genomic_DNA"/>
</dbReference>
<dbReference type="InterPro" id="IPR000383">
    <property type="entry name" value="Xaa-Pro-like_dom"/>
</dbReference>
<proteinExistence type="predicted"/>
<protein>
    <recommendedName>
        <fullName evidence="1">Xaa-Pro dipeptidyl-peptidase-like domain-containing protein</fullName>
    </recommendedName>
</protein>
<dbReference type="AlphaFoldDB" id="A0A1J5SFG1"/>
<organism evidence="2">
    <name type="scientific">mine drainage metagenome</name>
    <dbReference type="NCBI Taxonomy" id="410659"/>
    <lineage>
        <taxon>unclassified sequences</taxon>
        <taxon>metagenomes</taxon>
        <taxon>ecological metagenomes</taxon>
    </lineage>
</organism>
<gene>
    <name evidence="2" type="ORF">GALL_107400</name>
</gene>
<evidence type="ECO:0000313" key="2">
    <source>
        <dbReference type="EMBL" id="OIR07151.1"/>
    </source>
</evidence>
<sequence>MEAFFLAVPSGRGFCLLHEPAPGGETRGAILYLHPFAEEMNKSRRMAGLQARALARTGWFVLQLDLHGCGDSDGDFADATWERWISDAHHAADWLRRRSGFSPALWGLRAGCLLAAAVALRLEWPTDLVFWQPVSSGKQHLQQFLRLRLAGALLGAQRDAAQPGGDGTRGLREQLDGGDAIEIAGYSLSPGLALGLDAARLAPPAGPARLFWLEVCAGETVELSPVARQDIQTWEAAGWRVSAAAIAGASFWQTVEIEELPGLIEATTELLGCAA</sequence>
<feature type="domain" description="Xaa-Pro dipeptidyl-peptidase-like" evidence="1">
    <location>
        <begin position="20"/>
        <end position="98"/>
    </location>
</feature>
<comment type="caution">
    <text evidence="2">The sequence shown here is derived from an EMBL/GenBank/DDBJ whole genome shotgun (WGS) entry which is preliminary data.</text>
</comment>
<dbReference type="GO" id="GO:0016787">
    <property type="term" value="F:hydrolase activity"/>
    <property type="evidence" value="ECO:0007669"/>
    <property type="project" value="InterPro"/>
</dbReference>
<name>A0A1J5SFG1_9ZZZZ</name>
<dbReference type="NCBIfam" id="TIGR03101">
    <property type="entry name" value="hydr2_PEP"/>
    <property type="match status" value="1"/>
</dbReference>
<evidence type="ECO:0000259" key="1">
    <source>
        <dbReference type="Pfam" id="PF02129"/>
    </source>
</evidence>